<dbReference type="Pfam" id="PF00892">
    <property type="entry name" value="EamA"/>
    <property type="match status" value="2"/>
</dbReference>
<dbReference type="PANTHER" id="PTHR22911">
    <property type="entry name" value="ACYL-MALONYL CONDENSING ENZYME-RELATED"/>
    <property type="match status" value="1"/>
</dbReference>
<evidence type="ECO:0000256" key="4">
    <source>
        <dbReference type="ARBA" id="ARBA00022989"/>
    </source>
</evidence>
<evidence type="ECO:0000256" key="1">
    <source>
        <dbReference type="ARBA" id="ARBA00004141"/>
    </source>
</evidence>
<evidence type="ECO:0000313" key="8">
    <source>
        <dbReference type="EMBL" id="QYO75138.1"/>
    </source>
</evidence>
<feature type="transmembrane region" description="Helical" evidence="6">
    <location>
        <begin position="125"/>
        <end position="147"/>
    </location>
</feature>
<dbReference type="EMBL" id="CP080590">
    <property type="protein sequence ID" value="QYO75138.1"/>
    <property type="molecule type" value="Genomic_DNA"/>
</dbReference>
<protein>
    <submittedName>
        <fullName evidence="8">DMT family transporter</fullName>
    </submittedName>
</protein>
<evidence type="ECO:0000313" key="9">
    <source>
        <dbReference type="Proteomes" id="UP000825799"/>
    </source>
</evidence>
<accession>A0ABX8W9M7</accession>
<keyword evidence="5 6" id="KW-0472">Membrane</keyword>
<evidence type="ECO:0000256" key="2">
    <source>
        <dbReference type="ARBA" id="ARBA00009853"/>
    </source>
</evidence>
<dbReference type="InterPro" id="IPR000620">
    <property type="entry name" value="EamA_dom"/>
</dbReference>
<proteinExistence type="inferred from homology"/>
<organism evidence="8 9">
    <name type="scientific">Devosia salina</name>
    <dbReference type="NCBI Taxonomy" id="2860336"/>
    <lineage>
        <taxon>Bacteria</taxon>
        <taxon>Pseudomonadati</taxon>
        <taxon>Pseudomonadota</taxon>
        <taxon>Alphaproteobacteria</taxon>
        <taxon>Hyphomicrobiales</taxon>
        <taxon>Devosiaceae</taxon>
        <taxon>Devosia</taxon>
    </lineage>
</organism>
<comment type="similarity">
    <text evidence="2">Belongs to the drug/metabolite transporter (DMT) superfamily. 10 TMS drug/metabolite exporter (DME) (TC 2.A.7.3) family.</text>
</comment>
<name>A0ABX8W9M7_9HYPH</name>
<reference evidence="8 9" key="1">
    <citation type="submission" date="2021-08" db="EMBL/GenBank/DDBJ databases">
        <title>Devosia salina sp. nov., isolated from the South China Sea sediment.</title>
        <authorList>
            <person name="Zhou Z."/>
        </authorList>
    </citation>
    <scope>NUCLEOTIDE SEQUENCE [LARGE SCALE GENOMIC DNA]</scope>
    <source>
        <strain evidence="8 9">SCS-3</strain>
    </source>
</reference>
<comment type="subcellular location">
    <subcellularLocation>
        <location evidence="1">Membrane</location>
        <topology evidence="1">Multi-pass membrane protein</topology>
    </subcellularLocation>
</comment>
<feature type="transmembrane region" description="Helical" evidence="6">
    <location>
        <begin position="185"/>
        <end position="208"/>
    </location>
</feature>
<feature type="transmembrane region" description="Helical" evidence="6">
    <location>
        <begin position="101"/>
        <end position="118"/>
    </location>
</feature>
<dbReference type="RefSeq" id="WP_220303602.1">
    <property type="nucleotide sequence ID" value="NZ_CP080590.1"/>
</dbReference>
<feature type="domain" description="EamA" evidence="7">
    <location>
        <begin position="22"/>
        <end position="141"/>
    </location>
</feature>
<feature type="transmembrane region" description="Helical" evidence="6">
    <location>
        <begin position="244"/>
        <end position="263"/>
    </location>
</feature>
<feature type="transmembrane region" description="Helical" evidence="6">
    <location>
        <begin position="153"/>
        <end position="173"/>
    </location>
</feature>
<keyword evidence="3 6" id="KW-0812">Transmembrane</keyword>
<evidence type="ECO:0000256" key="3">
    <source>
        <dbReference type="ARBA" id="ARBA00022692"/>
    </source>
</evidence>
<evidence type="ECO:0000256" key="5">
    <source>
        <dbReference type="ARBA" id="ARBA00023136"/>
    </source>
</evidence>
<evidence type="ECO:0000256" key="6">
    <source>
        <dbReference type="SAM" id="Phobius"/>
    </source>
</evidence>
<gene>
    <name evidence="8" type="ORF">K1X15_10710</name>
</gene>
<dbReference type="PANTHER" id="PTHR22911:SF6">
    <property type="entry name" value="SOLUTE CARRIER FAMILY 35 MEMBER G1"/>
    <property type="match status" value="1"/>
</dbReference>
<dbReference type="Proteomes" id="UP000825799">
    <property type="component" value="Chromosome"/>
</dbReference>
<dbReference type="InterPro" id="IPR037185">
    <property type="entry name" value="EmrE-like"/>
</dbReference>
<keyword evidence="9" id="KW-1185">Reference proteome</keyword>
<feature type="domain" description="EamA" evidence="7">
    <location>
        <begin position="153"/>
        <end position="286"/>
    </location>
</feature>
<keyword evidence="4 6" id="KW-1133">Transmembrane helix</keyword>
<feature type="transmembrane region" description="Helical" evidence="6">
    <location>
        <begin position="269"/>
        <end position="287"/>
    </location>
</feature>
<feature type="transmembrane region" description="Helical" evidence="6">
    <location>
        <begin position="214"/>
        <end position="232"/>
    </location>
</feature>
<evidence type="ECO:0000259" key="7">
    <source>
        <dbReference type="Pfam" id="PF00892"/>
    </source>
</evidence>
<sequence length="303" mass="31146">MPVHNPRLALVLATGGLLCLIAMSAIIHAAADRAALGQLIFWRSAVALPPIIAYLAVRGQLAISIRTKRPGKHLVRGILGCVVMALNFTALAHLSVGVATALSYLTPILAMCAAMVLLKERISALVMLGVIAGFAGVLVMLFPALAGSEVHEGALIGIAAGVGMAATNALSRVQVKDLTRTDPPASIALSFGVLSTLLGAVTVVFGWAPLDNPTLFLLIAAGLLGGMGHVFMMEAVARAPVSLLAGYEYTGIVWAFFFDAVLLGIHLDAWNVAGACVIVVAALLVAIGQGAFRRPISATAGSS</sequence>
<feature type="transmembrane region" description="Helical" evidence="6">
    <location>
        <begin position="77"/>
        <end position="95"/>
    </location>
</feature>
<dbReference type="SUPFAM" id="SSF103481">
    <property type="entry name" value="Multidrug resistance efflux transporter EmrE"/>
    <property type="match status" value="2"/>
</dbReference>
<feature type="transmembrane region" description="Helical" evidence="6">
    <location>
        <begin position="39"/>
        <end position="57"/>
    </location>
</feature>